<evidence type="ECO:0000313" key="7">
    <source>
        <dbReference type="EMBL" id="ADU91168.1"/>
    </source>
</evidence>
<comment type="similarity">
    <text evidence="6">Belongs to the NAD kinase family.</text>
</comment>
<evidence type="ECO:0000256" key="6">
    <source>
        <dbReference type="HAMAP-Rule" id="MF_00361"/>
    </source>
</evidence>
<evidence type="ECO:0000313" key="8">
    <source>
        <dbReference type="Proteomes" id="UP000007472"/>
    </source>
</evidence>
<dbReference type="HAMAP" id="MF_00361">
    <property type="entry name" value="NAD_kinase"/>
    <property type="match status" value="1"/>
</dbReference>
<dbReference type="SUPFAM" id="SSF111331">
    <property type="entry name" value="NAD kinase/diacylglycerol kinase-like"/>
    <property type="match status" value="1"/>
</dbReference>
<keyword evidence="4 6" id="KW-0520">NAD</keyword>
<dbReference type="EC" id="2.7.1.23" evidence="6"/>
<dbReference type="InterPro" id="IPR017437">
    <property type="entry name" value="ATP-NAD_kinase_PpnK-typ_C"/>
</dbReference>
<dbReference type="Pfam" id="PF01513">
    <property type="entry name" value="NAD_kinase"/>
    <property type="match status" value="1"/>
</dbReference>
<comment type="caution">
    <text evidence="6">Lacks conserved residue(s) required for the propagation of feature annotation.</text>
</comment>
<dbReference type="GO" id="GO:0046872">
    <property type="term" value="F:metal ion binding"/>
    <property type="evidence" value="ECO:0007669"/>
    <property type="project" value="UniProtKB-UniRule"/>
</dbReference>
<dbReference type="PANTHER" id="PTHR20275">
    <property type="entry name" value="NAD KINASE"/>
    <property type="match status" value="1"/>
</dbReference>
<name>A0A654KFG8_TAYEM</name>
<dbReference type="Gene3D" id="2.60.200.30">
    <property type="entry name" value="Probable inorganic polyphosphate/atp-NAD kinase, domain 2"/>
    <property type="match status" value="1"/>
</dbReference>
<keyword evidence="1 6" id="KW-0808">Transferase</keyword>
<dbReference type="GO" id="GO:0019674">
    <property type="term" value="P:NAD+ metabolic process"/>
    <property type="evidence" value="ECO:0007669"/>
    <property type="project" value="InterPro"/>
</dbReference>
<comment type="catalytic activity">
    <reaction evidence="5 6">
        <text>NAD(+) + ATP = ADP + NADP(+) + H(+)</text>
        <dbReference type="Rhea" id="RHEA:18629"/>
        <dbReference type="ChEBI" id="CHEBI:15378"/>
        <dbReference type="ChEBI" id="CHEBI:30616"/>
        <dbReference type="ChEBI" id="CHEBI:57540"/>
        <dbReference type="ChEBI" id="CHEBI:58349"/>
        <dbReference type="ChEBI" id="CHEBI:456216"/>
        <dbReference type="EC" id="2.7.1.23"/>
    </reaction>
</comment>
<dbReference type="GO" id="GO:0003951">
    <property type="term" value="F:NAD+ kinase activity"/>
    <property type="evidence" value="ECO:0007669"/>
    <property type="project" value="UniProtKB-UniRule"/>
</dbReference>
<keyword evidence="3 6" id="KW-0521">NADP</keyword>
<evidence type="ECO:0000256" key="4">
    <source>
        <dbReference type="ARBA" id="ARBA00023027"/>
    </source>
</evidence>
<dbReference type="KEGG" id="teq:TEQUI_0214"/>
<accession>A0A654KFG8</accession>
<feature type="active site" description="Proton acceptor" evidence="6">
    <location>
        <position position="71"/>
    </location>
</feature>
<dbReference type="GO" id="GO:0006741">
    <property type="term" value="P:NADP+ biosynthetic process"/>
    <property type="evidence" value="ECO:0007669"/>
    <property type="project" value="UniProtKB-UniRule"/>
</dbReference>
<comment type="cofactor">
    <cofactor evidence="6">
        <name>a divalent metal cation</name>
        <dbReference type="ChEBI" id="CHEBI:60240"/>
    </cofactor>
</comment>
<keyword evidence="6" id="KW-0963">Cytoplasm</keyword>
<dbReference type="InterPro" id="IPR017438">
    <property type="entry name" value="ATP-NAD_kinase_N"/>
</dbReference>
<dbReference type="AlphaFoldDB" id="A0A654KFG8"/>
<dbReference type="GO" id="GO:0005737">
    <property type="term" value="C:cytoplasm"/>
    <property type="evidence" value="ECO:0007669"/>
    <property type="project" value="UniProtKB-SubCell"/>
</dbReference>
<feature type="binding site" evidence="6">
    <location>
        <position position="175"/>
    </location>
    <ligand>
        <name>NAD(+)</name>
        <dbReference type="ChEBI" id="CHEBI:57540"/>
    </ligand>
</feature>
<dbReference type="GO" id="GO:0051287">
    <property type="term" value="F:NAD binding"/>
    <property type="evidence" value="ECO:0007669"/>
    <property type="project" value="UniProtKB-ARBA"/>
</dbReference>
<feature type="binding site" evidence="6">
    <location>
        <position position="210"/>
    </location>
    <ligand>
        <name>NAD(+)</name>
        <dbReference type="ChEBI" id="CHEBI:57540"/>
    </ligand>
</feature>
<dbReference type="InterPro" id="IPR016064">
    <property type="entry name" value="NAD/diacylglycerol_kinase_sf"/>
</dbReference>
<evidence type="ECO:0000256" key="1">
    <source>
        <dbReference type="ARBA" id="ARBA00022679"/>
    </source>
</evidence>
<feature type="binding site" evidence="6">
    <location>
        <begin position="71"/>
        <end position="72"/>
    </location>
    <ligand>
        <name>NAD(+)</name>
        <dbReference type="ChEBI" id="CHEBI:57540"/>
    </ligand>
</feature>
<dbReference type="Proteomes" id="UP000007472">
    <property type="component" value="Chromosome"/>
</dbReference>
<keyword evidence="6" id="KW-0547">Nucleotide-binding</keyword>
<comment type="subcellular location">
    <subcellularLocation>
        <location evidence="6">Cytoplasm</location>
    </subcellularLocation>
</comment>
<organism evidence="7 8">
    <name type="scientific">Taylorella equigenitalis (strain MCE9)</name>
    <dbReference type="NCBI Taxonomy" id="937774"/>
    <lineage>
        <taxon>Bacteria</taxon>
        <taxon>Pseudomonadati</taxon>
        <taxon>Pseudomonadota</taxon>
        <taxon>Betaproteobacteria</taxon>
        <taxon>Burkholderiales</taxon>
        <taxon>Alcaligenaceae</taxon>
        <taxon>Taylorella</taxon>
    </lineage>
</organism>
<dbReference type="Gene3D" id="3.40.50.10330">
    <property type="entry name" value="Probable inorganic polyphosphate/atp-NAD kinase, domain 1"/>
    <property type="match status" value="1"/>
</dbReference>
<evidence type="ECO:0000256" key="5">
    <source>
        <dbReference type="ARBA" id="ARBA00047925"/>
    </source>
</evidence>
<comment type="function">
    <text evidence="6">Involved in the regulation of the intracellular balance of NAD and NADP, and is a key enzyme in the biosynthesis of NADP. Catalyzes specifically the phosphorylation on 2'-hydroxyl of the adenosine moiety of NAD to yield NADP.</text>
</comment>
<protein>
    <recommendedName>
        <fullName evidence="6">NAD kinase</fullName>
        <ecNumber evidence="6">2.7.1.23</ecNumber>
    </recommendedName>
    <alternativeName>
        <fullName evidence="6">ATP-dependent NAD kinase</fullName>
    </alternativeName>
</protein>
<dbReference type="GO" id="GO:0005524">
    <property type="term" value="F:ATP binding"/>
    <property type="evidence" value="ECO:0007669"/>
    <property type="project" value="UniProtKB-KW"/>
</dbReference>
<dbReference type="NCBIfam" id="NF002561">
    <property type="entry name" value="PRK02155.1"/>
    <property type="match status" value="1"/>
</dbReference>
<feature type="binding site" evidence="6">
    <location>
        <position position="173"/>
    </location>
    <ligand>
        <name>NAD(+)</name>
        <dbReference type="ChEBI" id="CHEBI:57540"/>
    </ligand>
</feature>
<keyword evidence="2 6" id="KW-0418">Kinase</keyword>
<dbReference type="PANTHER" id="PTHR20275:SF0">
    <property type="entry name" value="NAD KINASE"/>
    <property type="match status" value="1"/>
</dbReference>
<evidence type="ECO:0000256" key="3">
    <source>
        <dbReference type="ARBA" id="ARBA00022857"/>
    </source>
</evidence>
<feature type="binding site" evidence="6">
    <location>
        <begin position="186"/>
        <end position="191"/>
    </location>
    <ligand>
        <name>NAD(+)</name>
        <dbReference type="ChEBI" id="CHEBI:57540"/>
    </ligand>
</feature>
<gene>
    <name evidence="6" type="primary">nadK</name>
    <name evidence="7" type="ordered locus">TEQUI_0214</name>
</gene>
<sequence>MHFSTIALVGRYQDSGMDVPLRELANQLIDAGIEVIIEKDTAKYTGLKEFHIGSIDQIGALADMTIVLGGDGTMLGAARSLAPFHVPLLGINHGRLGFITDVPVHKSKAAVQSVIEGKFTVEKRSLLEGTIIRGSEEIHAGIALNDVVLNRAGIAGMIEVSVDYDGVHMYRQRADGIIISTPTGSTAYSLSANGPIMHPKTDAFLVVPIAPQTLSHRPIVLPTSGAITLTVCDASHSGFGANVHFDMQSWNNLQVNDKIMVRKSKHPAQFIHPVGYSYFSTLRKKLHWNIMPDGNEDCGC</sequence>
<dbReference type="Pfam" id="PF20143">
    <property type="entry name" value="NAD_kinase_C"/>
    <property type="match status" value="1"/>
</dbReference>
<dbReference type="EMBL" id="CP002456">
    <property type="protein sequence ID" value="ADU91168.1"/>
    <property type="molecule type" value="Genomic_DNA"/>
</dbReference>
<reference evidence="7 8" key="1">
    <citation type="journal article" date="2011" name="J. Bacteriol.">
        <title>Genome sequence of Taylorella equigenitalis MCE9, the causative agent of contagious equine metritis.</title>
        <authorList>
            <person name="Hebert L."/>
            <person name="Moumen B."/>
            <person name="Duquesne F."/>
            <person name="Breuil M.F."/>
            <person name="Laugier C."/>
            <person name="Batto J.M."/>
            <person name="Renault P."/>
            <person name="Petry S."/>
        </authorList>
    </citation>
    <scope>NUCLEOTIDE SEQUENCE [LARGE SCALE GENOMIC DNA]</scope>
    <source>
        <strain evidence="7 8">MCE9</strain>
    </source>
</reference>
<evidence type="ECO:0000256" key="2">
    <source>
        <dbReference type="ARBA" id="ARBA00022777"/>
    </source>
</evidence>
<feature type="binding site" evidence="6">
    <location>
        <position position="248"/>
    </location>
    <ligand>
        <name>NAD(+)</name>
        <dbReference type="ChEBI" id="CHEBI:57540"/>
    </ligand>
</feature>
<keyword evidence="6" id="KW-0067">ATP-binding</keyword>
<proteinExistence type="inferred from homology"/>
<feature type="binding site" evidence="6">
    <location>
        <begin position="145"/>
        <end position="146"/>
    </location>
    <ligand>
        <name>NAD(+)</name>
        <dbReference type="ChEBI" id="CHEBI:57540"/>
    </ligand>
</feature>
<dbReference type="InterPro" id="IPR002504">
    <property type="entry name" value="NADK"/>
</dbReference>